<feature type="region of interest" description="Disordered" evidence="8">
    <location>
        <begin position="270"/>
        <end position="422"/>
    </location>
</feature>
<feature type="domain" description="SOSEKI DIX-like" evidence="9">
    <location>
        <begin position="19"/>
        <end position="104"/>
    </location>
</feature>
<dbReference type="PANTHER" id="PTHR31083:SF5">
    <property type="entry name" value="PROTEIN SOSEKI 1"/>
    <property type="match status" value="1"/>
</dbReference>
<feature type="compositionally biased region" description="Basic and acidic residues" evidence="8">
    <location>
        <begin position="326"/>
        <end position="343"/>
    </location>
</feature>
<organism evidence="11 12">
    <name type="scientific">Setaria italica</name>
    <name type="common">Foxtail millet</name>
    <name type="synonym">Panicum italicum</name>
    <dbReference type="NCBI Taxonomy" id="4555"/>
    <lineage>
        <taxon>Eukaryota</taxon>
        <taxon>Viridiplantae</taxon>
        <taxon>Streptophyta</taxon>
        <taxon>Embryophyta</taxon>
        <taxon>Tracheophyta</taxon>
        <taxon>Spermatophyta</taxon>
        <taxon>Magnoliopsida</taxon>
        <taxon>Liliopsida</taxon>
        <taxon>Poales</taxon>
        <taxon>Poaceae</taxon>
        <taxon>PACMAD clade</taxon>
        <taxon>Panicoideae</taxon>
        <taxon>Panicodae</taxon>
        <taxon>Paniceae</taxon>
        <taxon>Cenchrinae</taxon>
        <taxon>Setaria</taxon>
    </lineage>
</organism>
<dbReference type="KEGG" id="sita:101754226"/>
<keyword evidence="3" id="KW-1003">Cell membrane</keyword>
<sequence>MNAHKGAEKGAAGEVRRINVVYFLSRGGRTDHPHLFRVNHLNRAGVRLRDVKRWLSELRGKDMPDNYSWSYKRKYKAGYVWQDLKDDDLITPISDNEYVLKGCDVRGTPPPCVQAPRRTPSQAEKKREEEEETPRNQDHPVEVVLTPDSGESSPKPPPPADQDSPGGCESARRGTAPFKVEEPQGLREQRQHQQQEVVSKIEVSRSQELRELKQQEEEEAATEKAVARAAPREEQQQPQGAGGVRSHALGYQPARRMRVARALHNMLTCGAADADDAALRPVARRQRRSAAEAAAGGGDDWPHTPTCPGMDGCGLRVSRKARSRRGGKDKQGKRDGRERDAHKPAPLPRCSQCGKEFKPQELHAHMQSCRGFKERMRSSTSSRPSVDRRRNSTAGGHRGKPDDHCSSERPSSASAVFLLTES</sequence>
<dbReference type="OrthoDB" id="1907705at2759"/>
<dbReference type="OMA" id="HAEKKAW"/>
<reference evidence="11" key="3">
    <citation type="submission" date="2018-08" db="UniProtKB">
        <authorList>
            <consortium name="EnsemblPlants"/>
        </authorList>
    </citation>
    <scope>IDENTIFICATION</scope>
    <source>
        <strain evidence="11">Yugu1</strain>
    </source>
</reference>
<proteinExistence type="inferred from homology"/>
<dbReference type="Proteomes" id="UP000004995">
    <property type="component" value="Unassembled WGS sequence"/>
</dbReference>
<evidence type="ECO:0000256" key="1">
    <source>
        <dbReference type="ARBA" id="ARBA00004413"/>
    </source>
</evidence>
<gene>
    <name evidence="11" type="primary">LOC101754226</name>
    <name evidence="10" type="ORF">SETIT_5G339100v2</name>
</gene>
<reference evidence="10" key="2">
    <citation type="submission" date="2015-07" db="EMBL/GenBank/DDBJ databases">
        <authorList>
            <person name="Noorani M."/>
        </authorList>
    </citation>
    <scope>NUCLEOTIDE SEQUENCE</scope>
    <source>
        <strain evidence="10">Yugu1</strain>
    </source>
</reference>
<dbReference type="GeneID" id="101754226"/>
<evidence type="ECO:0000313" key="10">
    <source>
        <dbReference type="EMBL" id="RCV27623.1"/>
    </source>
</evidence>
<dbReference type="GO" id="GO:0051258">
    <property type="term" value="P:protein polymerization"/>
    <property type="evidence" value="ECO:0007669"/>
    <property type="project" value="UniProtKB-ARBA"/>
</dbReference>
<evidence type="ECO:0000256" key="2">
    <source>
        <dbReference type="ARBA" id="ARBA00022473"/>
    </source>
</evidence>
<keyword evidence="12" id="KW-1185">Reference proteome</keyword>
<dbReference type="InterPro" id="IPR010369">
    <property type="entry name" value="SOK"/>
</dbReference>
<feature type="region of interest" description="Disordered" evidence="8">
    <location>
        <begin position="180"/>
        <end position="199"/>
    </location>
</feature>
<reference evidence="10 12" key="1">
    <citation type="journal article" date="2012" name="Nat. Biotechnol.">
        <title>Reference genome sequence of the model plant Setaria.</title>
        <authorList>
            <person name="Bennetzen J.L."/>
            <person name="Schmutz J."/>
            <person name="Wang H."/>
            <person name="Percifield R."/>
            <person name="Hawkins J."/>
            <person name="Pontaroli A.C."/>
            <person name="Estep M."/>
            <person name="Feng L."/>
            <person name="Vaughn J.N."/>
            <person name="Grimwood J."/>
            <person name="Jenkins J."/>
            <person name="Barry K."/>
            <person name="Lindquist E."/>
            <person name="Hellsten U."/>
            <person name="Deshpande S."/>
            <person name="Wang X."/>
            <person name="Wu X."/>
            <person name="Mitros T."/>
            <person name="Triplett J."/>
            <person name="Yang X."/>
            <person name="Ye C.Y."/>
            <person name="Mauro-Herrera M."/>
            <person name="Wang L."/>
            <person name="Li P."/>
            <person name="Sharma M."/>
            <person name="Sharma R."/>
            <person name="Ronald P.C."/>
            <person name="Panaud O."/>
            <person name="Kellogg E.A."/>
            <person name="Brutnell T.P."/>
            <person name="Doust A.N."/>
            <person name="Tuskan G.A."/>
            <person name="Rokhsar D."/>
            <person name="Devos K.M."/>
        </authorList>
    </citation>
    <scope>NUCLEOTIDE SEQUENCE [LARGE SCALE GENOMIC DNA]</scope>
    <source>
        <strain evidence="12">cv. Yugu1</strain>
        <strain evidence="10">Yugu1</strain>
    </source>
</reference>
<protein>
    <recommendedName>
        <fullName evidence="9">SOSEKI DIX-like domain-containing protein</fullName>
    </recommendedName>
</protein>
<dbReference type="EnsemblPlants" id="KQL07232">
    <property type="protein sequence ID" value="KQL07232"/>
    <property type="gene ID" value="SETIT_001584mg"/>
</dbReference>
<evidence type="ECO:0000256" key="8">
    <source>
        <dbReference type="SAM" id="MobiDB-lite"/>
    </source>
</evidence>
<evidence type="ECO:0000256" key="6">
    <source>
        <dbReference type="ARBA" id="ARBA00023306"/>
    </source>
</evidence>
<evidence type="ECO:0000313" key="12">
    <source>
        <dbReference type="Proteomes" id="UP000004995"/>
    </source>
</evidence>
<feature type="compositionally biased region" description="Basic and acidic residues" evidence="8">
    <location>
        <begin position="123"/>
        <end position="141"/>
    </location>
</feature>
<dbReference type="InterPro" id="IPR048351">
    <property type="entry name" value="SOK_DIX"/>
</dbReference>
<evidence type="ECO:0000259" key="9">
    <source>
        <dbReference type="Pfam" id="PF06136"/>
    </source>
</evidence>
<keyword evidence="6" id="KW-0131">Cell cycle</keyword>
<feature type="compositionally biased region" description="Basic and acidic residues" evidence="8">
    <location>
        <begin position="180"/>
        <end position="193"/>
    </location>
</feature>
<dbReference type="STRING" id="4555.K3XI62"/>
<feature type="compositionally biased region" description="Basic and acidic residues" evidence="8">
    <location>
        <begin position="355"/>
        <end position="364"/>
    </location>
</feature>
<dbReference type="eggNOG" id="ENOG502S197">
    <property type="taxonomic scope" value="Eukaryota"/>
</dbReference>
<dbReference type="EMBL" id="CM003532">
    <property type="protein sequence ID" value="RCV27623.1"/>
    <property type="molecule type" value="Genomic_DNA"/>
</dbReference>
<keyword evidence="4" id="KW-0132">Cell division</keyword>
<dbReference type="AlphaFoldDB" id="K3XI62"/>
<dbReference type="PANTHER" id="PTHR31083">
    <property type="entry name" value="UPSTREAM OF FLC PROTEIN (DUF966)"/>
    <property type="match status" value="1"/>
</dbReference>
<evidence type="ECO:0000313" key="11">
    <source>
        <dbReference type="EnsemblPlants" id="KQL07232"/>
    </source>
</evidence>
<evidence type="ECO:0000256" key="5">
    <source>
        <dbReference type="ARBA" id="ARBA00023136"/>
    </source>
</evidence>
<comment type="subcellular location">
    <subcellularLocation>
        <location evidence="1">Cell membrane</location>
        <topology evidence="1">Peripheral membrane protein</topology>
        <orientation evidence="1">Cytoplasmic side</orientation>
    </subcellularLocation>
</comment>
<dbReference type="HOGENOM" id="CLU_037903_0_0_1"/>
<accession>K3XI62</accession>
<dbReference type="Gramene" id="KQL07232">
    <property type="protein sequence ID" value="KQL07232"/>
    <property type="gene ID" value="SETIT_001584mg"/>
</dbReference>
<dbReference type="GO" id="GO:0005886">
    <property type="term" value="C:plasma membrane"/>
    <property type="evidence" value="ECO:0007669"/>
    <property type="project" value="UniProtKB-SubCell"/>
</dbReference>
<dbReference type="EMBL" id="AGNK02003326">
    <property type="status" value="NOT_ANNOTATED_CDS"/>
    <property type="molecule type" value="Genomic_DNA"/>
</dbReference>
<feature type="region of interest" description="Disordered" evidence="8">
    <location>
        <begin position="101"/>
        <end position="173"/>
    </location>
</feature>
<evidence type="ECO:0000256" key="7">
    <source>
        <dbReference type="ARBA" id="ARBA00024211"/>
    </source>
</evidence>
<dbReference type="RefSeq" id="XP_012701664.1">
    <property type="nucleotide sequence ID" value="XM_012846210.2"/>
</dbReference>
<comment type="similarity">
    <text evidence="7">Belongs to the SOSEKI family.</text>
</comment>
<evidence type="ECO:0000256" key="3">
    <source>
        <dbReference type="ARBA" id="ARBA00022475"/>
    </source>
</evidence>
<feature type="region of interest" description="Disordered" evidence="8">
    <location>
        <begin position="210"/>
        <end position="249"/>
    </location>
</feature>
<dbReference type="Pfam" id="PF06136">
    <property type="entry name" value="SOK"/>
    <property type="match status" value="1"/>
</dbReference>
<dbReference type="GO" id="GO:0051301">
    <property type="term" value="P:cell division"/>
    <property type="evidence" value="ECO:0007669"/>
    <property type="project" value="UniProtKB-KW"/>
</dbReference>
<feature type="compositionally biased region" description="Basic and acidic residues" evidence="8">
    <location>
        <begin position="210"/>
        <end position="235"/>
    </location>
</feature>
<evidence type="ECO:0000256" key="4">
    <source>
        <dbReference type="ARBA" id="ARBA00022618"/>
    </source>
</evidence>
<keyword evidence="2" id="KW-0217">Developmental protein</keyword>
<keyword evidence="5" id="KW-0472">Membrane</keyword>
<name>K3XI62_SETIT</name>